<name>A0ABM0ZZA7_APLCA</name>
<feature type="compositionally biased region" description="Basic residues" evidence="2">
    <location>
        <begin position="507"/>
        <end position="517"/>
    </location>
</feature>
<comment type="similarity">
    <text evidence="1">Belongs to the PC-esterase family.</text>
</comment>
<dbReference type="PANTHER" id="PTHR14469">
    <property type="entry name" value="SARCOMA ANTIGEN NY-SAR-23"/>
    <property type="match status" value="1"/>
</dbReference>
<sequence>MDDFQNEEDNFSMKHVRKILKNRFVVIIGDSIQRGIYKDMVLLLQQDRSLLRQELRMKGEYCFLGDELIEGGQKGVMTNGIGYKEVRQYCTGVYLVRFYFVTRCYNNYVESILNDLKEGPQPDVLIMNSCLWDITRINHSSECDHLCLVIVSLDEMAIVQYKENLQKLFSRFSQSLPQNCLVIWNTTLPISSCARGGFLVPEIEFLTTTLRLDILEANLYAKKVAVGYGLDILDLHFHLRHQLHRRVQDGVHWDTVAHRQITHLIVGHICRAWNLPTPRYRPSPSVGYGCQAQRRVSVQHQQPLLMQPPRSVQMGPDMSMNINFFNNRSGAANFVPNRMPVEHSRMPVEQNRMRVEHDRMPVEQKRMPLEHNRMPSEQNRMRVEHDRMPVEQKRMPLEHNRMPSEQNRMRGEHNRMPVEQKRMPLEHNRMPAEQKRMPLEHNRMPAEQKRVPLEHNRMPAEQNRMYRRGPNPSRAETSWMANAGYGQQWQPYQQSEWSGRAPLSNRARSHPYKSRRF</sequence>
<dbReference type="GeneID" id="101852765"/>
<protein>
    <submittedName>
        <fullName evidence="4">PC-esterase domain-containing protein 1A</fullName>
    </submittedName>
</protein>
<organism evidence="3 4">
    <name type="scientific">Aplysia californica</name>
    <name type="common">California sea hare</name>
    <dbReference type="NCBI Taxonomy" id="6500"/>
    <lineage>
        <taxon>Eukaryota</taxon>
        <taxon>Metazoa</taxon>
        <taxon>Spiralia</taxon>
        <taxon>Lophotrochozoa</taxon>
        <taxon>Mollusca</taxon>
        <taxon>Gastropoda</taxon>
        <taxon>Heterobranchia</taxon>
        <taxon>Euthyneura</taxon>
        <taxon>Tectipleura</taxon>
        <taxon>Aplysiida</taxon>
        <taxon>Aplysioidea</taxon>
        <taxon>Aplysiidae</taxon>
        <taxon>Aplysia</taxon>
    </lineage>
</organism>
<accession>A0ABM0ZZA7</accession>
<proteinExistence type="inferred from homology"/>
<evidence type="ECO:0000313" key="4">
    <source>
        <dbReference type="RefSeq" id="XP_012937604.1"/>
    </source>
</evidence>
<dbReference type="SUPFAM" id="SSF52266">
    <property type="entry name" value="SGNH hydrolase"/>
    <property type="match status" value="1"/>
</dbReference>
<gene>
    <name evidence="4" type="primary">LOC101852765</name>
</gene>
<reference evidence="4" key="1">
    <citation type="submission" date="2025-08" db="UniProtKB">
        <authorList>
            <consortium name="RefSeq"/>
        </authorList>
    </citation>
    <scope>IDENTIFICATION</scope>
</reference>
<keyword evidence="3" id="KW-1185">Reference proteome</keyword>
<dbReference type="Proteomes" id="UP000694888">
    <property type="component" value="Unplaced"/>
</dbReference>
<feature type="region of interest" description="Disordered" evidence="2">
    <location>
        <begin position="491"/>
        <end position="517"/>
    </location>
</feature>
<evidence type="ECO:0000256" key="2">
    <source>
        <dbReference type="SAM" id="MobiDB-lite"/>
    </source>
</evidence>
<dbReference type="PANTHER" id="PTHR14469:SF0">
    <property type="entry name" value="FAMILY WITH SEQUENCE SIMILARITY 113"/>
    <property type="match status" value="1"/>
</dbReference>
<dbReference type="RefSeq" id="XP_012937604.1">
    <property type="nucleotide sequence ID" value="XM_013082150.2"/>
</dbReference>
<dbReference type="InterPro" id="IPR036514">
    <property type="entry name" value="SGNH_hydro_sf"/>
</dbReference>
<evidence type="ECO:0000313" key="3">
    <source>
        <dbReference type="Proteomes" id="UP000694888"/>
    </source>
</evidence>
<evidence type="ECO:0000256" key="1">
    <source>
        <dbReference type="ARBA" id="ARBA00037957"/>
    </source>
</evidence>
<dbReference type="Gene3D" id="3.40.50.1110">
    <property type="entry name" value="SGNH hydrolase"/>
    <property type="match status" value="1"/>
</dbReference>